<dbReference type="Proteomes" id="UP000677913">
    <property type="component" value="Unassembled WGS sequence"/>
</dbReference>
<feature type="transmembrane region" description="Helical" evidence="9">
    <location>
        <begin position="132"/>
        <end position="156"/>
    </location>
</feature>
<feature type="compositionally biased region" description="Basic residues" evidence="8">
    <location>
        <begin position="1"/>
        <end position="10"/>
    </location>
</feature>
<evidence type="ECO:0000256" key="3">
    <source>
        <dbReference type="ARBA" id="ARBA00022448"/>
    </source>
</evidence>
<dbReference type="PANTHER" id="PTHR21716:SF53">
    <property type="entry name" value="PERMEASE PERM-RELATED"/>
    <property type="match status" value="1"/>
</dbReference>
<name>A0A8J7WQH6_9ACTN</name>
<proteinExistence type="inferred from homology"/>
<feature type="transmembrane region" description="Helical" evidence="9">
    <location>
        <begin position="300"/>
        <end position="322"/>
    </location>
</feature>
<sequence length="423" mass="43993">MSSRPLRPRRGGAPQPPDSGTAAASPPSNGRVSGTAGSKSRAAGSLAGTRSGLARQRALAENNADALVNLRLRMAAAYSWRILIVGAAVYVAYLLLLRFELVGIALFLALVFTALLRPPVNVLSRRMPRPLAVLVSMLGSIAVIGGVFTLVGTTVANESGELGKEFSGGLGRIEQWLEGSPFHVSPSTLSGLQGKVSSFVASHRSTLISQALSGASRAVEVLTVVALAVFCSIFFTKSGDQMWRWFTTQLPGDSGSTWDRAGRAAWSTFSGYTRGVIIVAGTNAVMVGISLYLLKVPLALPLTILEFIASFVPLVGSPVAMAVATVVALAGRGVVTALIVLVLIVVFGQIEGHVLQPLVMGWAVRLHPVMVAVSVIAGSIVAGVVGAVVAVPMVSIAWSVVRELRSEPAGDDADVEVEAPDPS</sequence>
<feature type="compositionally biased region" description="Polar residues" evidence="8">
    <location>
        <begin position="26"/>
        <end position="38"/>
    </location>
</feature>
<keyword evidence="3" id="KW-0813">Transport</keyword>
<keyword evidence="11" id="KW-1185">Reference proteome</keyword>
<comment type="similarity">
    <text evidence="2">Belongs to the autoinducer-2 exporter (AI-2E) (TC 2.A.86) family.</text>
</comment>
<dbReference type="Pfam" id="PF01594">
    <property type="entry name" value="AI-2E_transport"/>
    <property type="match status" value="1"/>
</dbReference>
<evidence type="ECO:0000256" key="6">
    <source>
        <dbReference type="ARBA" id="ARBA00022989"/>
    </source>
</evidence>
<dbReference type="PANTHER" id="PTHR21716">
    <property type="entry name" value="TRANSMEMBRANE PROTEIN"/>
    <property type="match status" value="1"/>
</dbReference>
<reference evidence="10" key="1">
    <citation type="submission" date="2021-04" db="EMBL/GenBank/DDBJ databases">
        <title>Genome based classification of Actinospica acidithermotolerans sp. nov., an actinobacterium isolated from an Indonesian hot spring.</title>
        <authorList>
            <person name="Kusuma A.B."/>
            <person name="Putra K.E."/>
            <person name="Nafisah S."/>
            <person name="Loh J."/>
            <person name="Nouioui I."/>
            <person name="Goodfellow M."/>
        </authorList>
    </citation>
    <scope>NUCLEOTIDE SEQUENCE</scope>
    <source>
        <strain evidence="10">DSM 45618</strain>
    </source>
</reference>
<comment type="subcellular location">
    <subcellularLocation>
        <location evidence="1">Cell membrane</location>
        <topology evidence="1">Multi-pass membrane protein</topology>
    </subcellularLocation>
</comment>
<feature type="transmembrane region" description="Helical" evidence="9">
    <location>
        <begin position="329"/>
        <end position="350"/>
    </location>
</feature>
<dbReference type="GO" id="GO:0005886">
    <property type="term" value="C:plasma membrane"/>
    <property type="evidence" value="ECO:0007669"/>
    <property type="project" value="UniProtKB-SubCell"/>
</dbReference>
<evidence type="ECO:0000256" key="4">
    <source>
        <dbReference type="ARBA" id="ARBA00022475"/>
    </source>
</evidence>
<keyword evidence="6 9" id="KW-1133">Transmembrane helix</keyword>
<evidence type="ECO:0000256" key="9">
    <source>
        <dbReference type="SAM" id="Phobius"/>
    </source>
</evidence>
<feature type="transmembrane region" description="Helical" evidence="9">
    <location>
        <begin position="102"/>
        <end position="120"/>
    </location>
</feature>
<feature type="transmembrane region" description="Helical" evidence="9">
    <location>
        <begin position="78"/>
        <end position="96"/>
    </location>
</feature>
<keyword evidence="5 9" id="KW-0812">Transmembrane</keyword>
<gene>
    <name evidence="10" type="ORF">KGA66_14160</name>
</gene>
<feature type="transmembrane region" description="Helical" evidence="9">
    <location>
        <begin position="370"/>
        <end position="398"/>
    </location>
</feature>
<dbReference type="AlphaFoldDB" id="A0A8J7WQH6"/>
<dbReference type="EMBL" id="JAGSXH010000044">
    <property type="protein sequence ID" value="MBS2964199.1"/>
    <property type="molecule type" value="Genomic_DNA"/>
</dbReference>
<feature type="region of interest" description="Disordered" evidence="8">
    <location>
        <begin position="1"/>
        <end position="47"/>
    </location>
</feature>
<organism evidence="10 11">
    <name type="scientific">Actinocrinis puniceicyclus</name>
    <dbReference type="NCBI Taxonomy" id="977794"/>
    <lineage>
        <taxon>Bacteria</taxon>
        <taxon>Bacillati</taxon>
        <taxon>Actinomycetota</taxon>
        <taxon>Actinomycetes</taxon>
        <taxon>Catenulisporales</taxon>
        <taxon>Actinospicaceae</taxon>
        <taxon>Actinocrinis</taxon>
    </lineage>
</organism>
<accession>A0A8J7WQH6</accession>
<dbReference type="GO" id="GO:0055085">
    <property type="term" value="P:transmembrane transport"/>
    <property type="evidence" value="ECO:0007669"/>
    <property type="project" value="TreeGrafter"/>
</dbReference>
<keyword evidence="4" id="KW-1003">Cell membrane</keyword>
<dbReference type="InterPro" id="IPR002549">
    <property type="entry name" value="AI-2E-like"/>
</dbReference>
<comment type="caution">
    <text evidence="10">The sequence shown here is derived from an EMBL/GenBank/DDBJ whole genome shotgun (WGS) entry which is preliminary data.</text>
</comment>
<dbReference type="RefSeq" id="WP_211468563.1">
    <property type="nucleotide sequence ID" value="NZ_JAGSXH010000044.1"/>
</dbReference>
<evidence type="ECO:0000256" key="7">
    <source>
        <dbReference type="ARBA" id="ARBA00023136"/>
    </source>
</evidence>
<evidence type="ECO:0000313" key="11">
    <source>
        <dbReference type="Proteomes" id="UP000677913"/>
    </source>
</evidence>
<evidence type="ECO:0000256" key="1">
    <source>
        <dbReference type="ARBA" id="ARBA00004651"/>
    </source>
</evidence>
<evidence type="ECO:0000256" key="5">
    <source>
        <dbReference type="ARBA" id="ARBA00022692"/>
    </source>
</evidence>
<evidence type="ECO:0000256" key="2">
    <source>
        <dbReference type="ARBA" id="ARBA00009773"/>
    </source>
</evidence>
<feature type="transmembrane region" description="Helical" evidence="9">
    <location>
        <begin position="276"/>
        <end position="294"/>
    </location>
</feature>
<keyword evidence="7 9" id="KW-0472">Membrane</keyword>
<evidence type="ECO:0000256" key="8">
    <source>
        <dbReference type="SAM" id="MobiDB-lite"/>
    </source>
</evidence>
<evidence type="ECO:0000313" key="10">
    <source>
        <dbReference type="EMBL" id="MBS2964199.1"/>
    </source>
</evidence>
<protein>
    <submittedName>
        <fullName evidence="10">AI-2E family transporter</fullName>
    </submittedName>
</protein>
<feature type="transmembrane region" description="Helical" evidence="9">
    <location>
        <begin position="215"/>
        <end position="235"/>
    </location>
</feature>